<accession>A0A543J5S1</accession>
<keyword evidence="3" id="KW-1185">Reference proteome</keyword>
<evidence type="ECO:0000256" key="1">
    <source>
        <dbReference type="SAM" id="MobiDB-lite"/>
    </source>
</evidence>
<comment type="caution">
    <text evidence="2">The sequence shown here is derived from an EMBL/GenBank/DDBJ whole genome shotgun (WGS) entry which is preliminary data.</text>
</comment>
<name>A0A543J5S1_9PSEU</name>
<dbReference type="OrthoDB" id="8443918at2"/>
<evidence type="ECO:0000313" key="3">
    <source>
        <dbReference type="Proteomes" id="UP000316628"/>
    </source>
</evidence>
<feature type="region of interest" description="Disordered" evidence="1">
    <location>
        <begin position="88"/>
        <end position="109"/>
    </location>
</feature>
<evidence type="ECO:0008006" key="4">
    <source>
        <dbReference type="Google" id="ProtNLM"/>
    </source>
</evidence>
<dbReference type="AlphaFoldDB" id="A0A543J5S1"/>
<evidence type="ECO:0000313" key="2">
    <source>
        <dbReference type="EMBL" id="TQM78186.1"/>
    </source>
</evidence>
<protein>
    <recommendedName>
        <fullName evidence="4">PadR family transcriptional regulator</fullName>
    </recommendedName>
</protein>
<organism evidence="2 3">
    <name type="scientific">Saccharothrix saharensis</name>
    <dbReference type="NCBI Taxonomy" id="571190"/>
    <lineage>
        <taxon>Bacteria</taxon>
        <taxon>Bacillati</taxon>
        <taxon>Actinomycetota</taxon>
        <taxon>Actinomycetes</taxon>
        <taxon>Pseudonocardiales</taxon>
        <taxon>Pseudonocardiaceae</taxon>
        <taxon>Saccharothrix</taxon>
    </lineage>
</organism>
<gene>
    <name evidence="2" type="ORF">FHX81_0442</name>
</gene>
<proteinExistence type="predicted"/>
<dbReference type="EMBL" id="VFPP01000001">
    <property type="protein sequence ID" value="TQM78186.1"/>
    <property type="molecule type" value="Genomic_DNA"/>
</dbReference>
<sequence>MTPHTRVVLAAVLANHARGEETYGSAVSTERGMYPATVIPILHRIEVLGWLTSRVESDDEWPGDRPRRRYYRPVPGYDARIRDALAEADRRRPLPTLAPLPAKRRTNPG</sequence>
<dbReference type="Proteomes" id="UP000316628">
    <property type="component" value="Unassembled WGS sequence"/>
</dbReference>
<reference evidence="2 3" key="1">
    <citation type="submission" date="2019-06" db="EMBL/GenBank/DDBJ databases">
        <title>Sequencing the genomes of 1000 actinobacteria strains.</title>
        <authorList>
            <person name="Klenk H.-P."/>
        </authorList>
    </citation>
    <scope>NUCLEOTIDE SEQUENCE [LARGE SCALE GENOMIC DNA]</scope>
    <source>
        <strain evidence="2 3">DSM 45456</strain>
    </source>
</reference>